<dbReference type="GO" id="GO:0005634">
    <property type="term" value="C:nucleus"/>
    <property type="evidence" value="ECO:0007669"/>
    <property type="project" value="EnsemblFungi"/>
</dbReference>
<dbReference type="eggNOG" id="KOG0274">
    <property type="taxonomic scope" value="Eukaryota"/>
</dbReference>
<dbReference type="GO" id="GO:0005737">
    <property type="term" value="C:cytoplasm"/>
    <property type="evidence" value="ECO:0007669"/>
    <property type="project" value="EnsemblFungi"/>
</dbReference>
<gene>
    <name evidence="3" type="primary">NDAI0K00240</name>
    <name evidence="3" type="ordered locus">NDAI_0K00240</name>
</gene>
<dbReference type="EMBL" id="HE580277">
    <property type="protein sequence ID" value="CCD27213.1"/>
    <property type="molecule type" value="Genomic_DNA"/>
</dbReference>
<dbReference type="STRING" id="1071378.G0WHF2"/>
<dbReference type="Pfam" id="PF12937">
    <property type="entry name" value="F-box-like"/>
    <property type="match status" value="1"/>
</dbReference>
<feature type="domain" description="F-box" evidence="2">
    <location>
        <begin position="1"/>
        <end position="47"/>
    </location>
</feature>
<proteinExistence type="predicted"/>
<name>G0WHF2_NAUDC</name>
<feature type="compositionally biased region" description="Polar residues" evidence="1">
    <location>
        <begin position="549"/>
        <end position="559"/>
    </location>
</feature>
<dbReference type="SUPFAM" id="SSF50978">
    <property type="entry name" value="WD40 repeat-like"/>
    <property type="match status" value="1"/>
</dbReference>
<dbReference type="PANTHER" id="PTHR14381:SF1">
    <property type="entry name" value="F-BOX_WD REPEAT-CONTAINING PROTEIN 4"/>
    <property type="match status" value="1"/>
</dbReference>
<dbReference type="InterPro" id="IPR036322">
    <property type="entry name" value="WD40_repeat_dom_sf"/>
</dbReference>
<feature type="compositionally biased region" description="Polar residues" evidence="1">
    <location>
        <begin position="625"/>
        <end position="652"/>
    </location>
</feature>
<dbReference type="Proteomes" id="UP000000689">
    <property type="component" value="Chromosome 11"/>
</dbReference>
<dbReference type="GeneID" id="11494638"/>
<dbReference type="Pfam" id="PF02809">
    <property type="entry name" value="UIM"/>
    <property type="match status" value="3"/>
</dbReference>
<dbReference type="InterPro" id="IPR001810">
    <property type="entry name" value="F-box_dom"/>
</dbReference>
<keyword evidence="4" id="KW-1185">Reference proteome</keyword>
<evidence type="ECO:0000256" key="1">
    <source>
        <dbReference type="SAM" id="MobiDB-lite"/>
    </source>
</evidence>
<dbReference type="PROSITE" id="PS50330">
    <property type="entry name" value="UIM"/>
    <property type="match status" value="3"/>
</dbReference>
<dbReference type="SUPFAM" id="SSF81383">
    <property type="entry name" value="F-box domain"/>
    <property type="match status" value="1"/>
</dbReference>
<evidence type="ECO:0000313" key="3">
    <source>
        <dbReference type="EMBL" id="CCD27213.1"/>
    </source>
</evidence>
<dbReference type="InterPro" id="IPR052301">
    <property type="entry name" value="SCF_F-box/WD-repeat"/>
</dbReference>
<dbReference type="GO" id="GO:0031146">
    <property type="term" value="P:SCF-dependent proteasomal ubiquitin-dependent protein catabolic process"/>
    <property type="evidence" value="ECO:0007669"/>
    <property type="project" value="EnsemblFungi"/>
</dbReference>
<dbReference type="InterPro" id="IPR036047">
    <property type="entry name" value="F-box-like_dom_sf"/>
</dbReference>
<dbReference type="OMA" id="CTTPQGC"/>
<dbReference type="GO" id="GO:0019005">
    <property type="term" value="C:SCF ubiquitin ligase complex"/>
    <property type="evidence" value="ECO:0007669"/>
    <property type="project" value="EnsemblFungi"/>
</dbReference>
<feature type="compositionally biased region" description="Acidic residues" evidence="1">
    <location>
        <begin position="564"/>
        <end position="573"/>
    </location>
</feature>
<feature type="region of interest" description="Disordered" evidence="1">
    <location>
        <begin position="613"/>
        <end position="657"/>
    </location>
</feature>
<evidence type="ECO:0000313" key="4">
    <source>
        <dbReference type="Proteomes" id="UP000000689"/>
    </source>
</evidence>
<organism evidence="3 4">
    <name type="scientific">Naumovozyma dairenensis (strain ATCC 10597 / BCRC 20456 / CBS 421 / NBRC 0211 / NRRL Y-12639)</name>
    <name type="common">Saccharomyces dairenensis</name>
    <dbReference type="NCBI Taxonomy" id="1071378"/>
    <lineage>
        <taxon>Eukaryota</taxon>
        <taxon>Fungi</taxon>
        <taxon>Dikarya</taxon>
        <taxon>Ascomycota</taxon>
        <taxon>Saccharomycotina</taxon>
        <taxon>Saccharomycetes</taxon>
        <taxon>Saccharomycetales</taxon>
        <taxon>Saccharomycetaceae</taxon>
        <taxon>Naumovozyma</taxon>
    </lineage>
</organism>
<dbReference type="PANTHER" id="PTHR14381">
    <property type="entry name" value="DACTYLIN"/>
    <property type="match status" value="1"/>
</dbReference>
<dbReference type="GO" id="GO:0006974">
    <property type="term" value="P:DNA damage response"/>
    <property type="evidence" value="ECO:0007669"/>
    <property type="project" value="EnsemblFungi"/>
</dbReference>
<feature type="compositionally biased region" description="Basic and acidic residues" evidence="1">
    <location>
        <begin position="574"/>
        <end position="588"/>
    </location>
</feature>
<dbReference type="SMART" id="SM00256">
    <property type="entry name" value="FBOX"/>
    <property type="match status" value="1"/>
</dbReference>
<dbReference type="SMART" id="SM00726">
    <property type="entry name" value="UIM"/>
    <property type="match status" value="4"/>
</dbReference>
<sequence>MITLQKLPPEILITIFSYLDEKDLILLQELSSYFNDLINDEELWKNLFKTRIHSTHFPSFSNSNKYSIEYVERIKGLNQWKHNRAIKTKYIVSPTPLINQQHQQQQDQIEKIYFDYPRCACYNDGVITLIQLQSRKNKQRKFTYIPCTTPQGCSTMNFNISAAVFGRFDGRVFGKLLSNKSYLTPITEFDSRHSTTVTAITNSSLSSSSTAGNSESNLNWCVSGSENGEIIWWCETKKMKFIKISNNTILSLALLKEWTISLDEEKIYIIKNMEEIHSLPLPITPTAGNKPLQVHFFKIDFGSKQLIIADLKTLYIISFDPNQNFGFTKSFTFEDTQTTISDIVIDEQTSIREQNLQLAGNDGCFISVLTSLNEIYIINIRIPGPTIKIQTILPFHDDIVYKCQITNLVLVVAFNGFLQIYDAINGAMIKSIQKTDQFPEFLNISQGRMIIGNGNTIHYLQFISDDLMNKKSKHHHGSSSSRSQRGNKWNETLHSGLEMYDEEKNLAAKKERQNAKLLALYGGDLNDMDDEEIQLKIALMESEEANSIRDNNILTTQASVHDGNEEEEEEEEDLQRAIEESRRLHESENSFANEDDEDFLRAIEQSRLIEQEDIESTNRIRTRRSPLSTHNHPNVSSQNNINDQTDTSPTDNITEDEQLQLAIALSLSEINE</sequence>
<dbReference type="OrthoDB" id="2095648at2759"/>
<dbReference type="Gene3D" id="1.20.1280.50">
    <property type="match status" value="1"/>
</dbReference>
<dbReference type="GO" id="GO:0071406">
    <property type="term" value="P:cellular response to methylmercury"/>
    <property type="evidence" value="ECO:0007669"/>
    <property type="project" value="EnsemblFungi"/>
</dbReference>
<dbReference type="KEGG" id="ndi:NDAI_0K00240"/>
<accession>G0WHF2</accession>
<dbReference type="PROSITE" id="PS50181">
    <property type="entry name" value="FBOX"/>
    <property type="match status" value="1"/>
</dbReference>
<dbReference type="AlphaFoldDB" id="G0WHF2"/>
<reference evidence="3 4" key="1">
    <citation type="journal article" date="2011" name="Proc. Natl. Acad. Sci. U.S.A.">
        <title>Evolutionary erosion of yeast sex chromosomes by mating-type switching accidents.</title>
        <authorList>
            <person name="Gordon J.L."/>
            <person name="Armisen D."/>
            <person name="Proux-Wera E."/>
            <person name="Oheigeartaigh S.S."/>
            <person name="Byrne K.P."/>
            <person name="Wolfe K.H."/>
        </authorList>
    </citation>
    <scope>NUCLEOTIDE SEQUENCE [LARGE SCALE GENOMIC DNA]</scope>
    <source>
        <strain evidence="4">ATCC 10597 / BCRC 20456 / CBS 421 / NBRC 0211 / NRRL Y-12639</strain>
    </source>
</reference>
<dbReference type="RefSeq" id="XP_003672456.1">
    <property type="nucleotide sequence ID" value="XM_003672408.1"/>
</dbReference>
<evidence type="ECO:0000259" key="2">
    <source>
        <dbReference type="PROSITE" id="PS50181"/>
    </source>
</evidence>
<feature type="region of interest" description="Disordered" evidence="1">
    <location>
        <begin position="549"/>
        <end position="598"/>
    </location>
</feature>
<protein>
    <recommendedName>
        <fullName evidence="2">F-box domain-containing protein</fullName>
    </recommendedName>
</protein>
<dbReference type="InterPro" id="IPR003903">
    <property type="entry name" value="UIM_dom"/>
</dbReference>
<dbReference type="HOGENOM" id="CLU_425266_0_0_1"/>